<name>A0A7W5A921_9ACTN</name>
<evidence type="ECO:0000256" key="2">
    <source>
        <dbReference type="SAM" id="Phobius"/>
    </source>
</evidence>
<organism evidence="3 4">
    <name type="scientific">Nocardioides albus</name>
    <dbReference type="NCBI Taxonomy" id="1841"/>
    <lineage>
        <taxon>Bacteria</taxon>
        <taxon>Bacillati</taxon>
        <taxon>Actinomycetota</taxon>
        <taxon>Actinomycetes</taxon>
        <taxon>Propionibacteriales</taxon>
        <taxon>Nocardioidaceae</taxon>
        <taxon>Nocardioides</taxon>
    </lineage>
</organism>
<keyword evidence="2" id="KW-0472">Membrane</keyword>
<sequence length="343" mass="35489">MNTASAPRSGRPSGLAAVGYGMTFVGFVQVAVTIAPQVAEMIPAAGSAAPAVGVAVALAADVVWAALGHTTIQAYKSGQRAAAYGFGAATAVAVAVSTVLLAAVGHMGPWSAIPALAALLLVADGIRDQVTVSAETAEIIRARTAEIRDQRALATIEARHEAHMETITGYRESARLAARTHALAEIKVTVERAENKAARRLTTSAERHAAGAVAYRELIGHQSTPAPDTTPDIEGDADPDTDPDNQPDNEPNAIAVPAASVTPMPALTVIPDMPDAEDDDAEDRPGLCAVCDEALSEDDDQVHAACAAVELRAYGMPVREVAGLLKVADRTVQRWTNSKAADA</sequence>
<feature type="region of interest" description="Disordered" evidence="1">
    <location>
        <begin position="218"/>
        <end position="264"/>
    </location>
</feature>
<accession>A0A7W5A921</accession>
<feature type="compositionally biased region" description="Acidic residues" evidence="1">
    <location>
        <begin position="231"/>
        <end position="247"/>
    </location>
</feature>
<dbReference type="RefSeq" id="WP_183549976.1">
    <property type="nucleotide sequence ID" value="NZ_BMQT01000012.1"/>
</dbReference>
<evidence type="ECO:0000313" key="3">
    <source>
        <dbReference type="EMBL" id="MBB3091579.1"/>
    </source>
</evidence>
<feature type="transmembrane region" description="Helical" evidence="2">
    <location>
        <begin position="81"/>
        <end position="104"/>
    </location>
</feature>
<keyword evidence="4" id="KW-1185">Reference proteome</keyword>
<comment type="caution">
    <text evidence="3">The sequence shown here is derived from an EMBL/GenBank/DDBJ whole genome shotgun (WGS) entry which is preliminary data.</text>
</comment>
<keyword evidence="2" id="KW-0812">Transmembrane</keyword>
<reference evidence="3 4" key="1">
    <citation type="submission" date="2020-08" db="EMBL/GenBank/DDBJ databases">
        <title>Genomic Encyclopedia of Type Strains, Phase III (KMG-III): the genomes of soil and plant-associated and newly described type strains.</title>
        <authorList>
            <person name="Whitman W."/>
        </authorList>
    </citation>
    <scope>NUCLEOTIDE SEQUENCE [LARGE SCALE GENOMIC DNA]</scope>
    <source>
        <strain evidence="3 4">CECT 3302</strain>
    </source>
</reference>
<evidence type="ECO:0000313" key="4">
    <source>
        <dbReference type="Proteomes" id="UP000577707"/>
    </source>
</evidence>
<feature type="transmembrane region" description="Helical" evidence="2">
    <location>
        <begin position="12"/>
        <end position="35"/>
    </location>
</feature>
<dbReference type="EMBL" id="JACHXG010000011">
    <property type="protein sequence ID" value="MBB3091579.1"/>
    <property type="molecule type" value="Genomic_DNA"/>
</dbReference>
<protein>
    <submittedName>
        <fullName evidence="3">Uncharacterized protein</fullName>
    </submittedName>
</protein>
<proteinExistence type="predicted"/>
<dbReference type="AlphaFoldDB" id="A0A7W5A921"/>
<evidence type="ECO:0000256" key="1">
    <source>
        <dbReference type="SAM" id="MobiDB-lite"/>
    </source>
</evidence>
<gene>
    <name evidence="3" type="ORF">FHS12_004549</name>
</gene>
<dbReference type="Proteomes" id="UP000577707">
    <property type="component" value="Unassembled WGS sequence"/>
</dbReference>
<feature type="transmembrane region" description="Helical" evidence="2">
    <location>
        <begin position="47"/>
        <end position="69"/>
    </location>
</feature>
<keyword evidence="2" id="KW-1133">Transmembrane helix</keyword>